<proteinExistence type="predicted"/>
<dbReference type="Pfam" id="PF08680">
    <property type="entry name" value="DUF1779"/>
    <property type="match status" value="1"/>
</dbReference>
<evidence type="ECO:0000313" key="1">
    <source>
        <dbReference type="EMBL" id="EGO64066.1"/>
    </source>
</evidence>
<dbReference type="InterPro" id="IPR036209">
    <property type="entry name" value="YwmB-like_sf"/>
</dbReference>
<dbReference type="RefSeq" id="WP_004573274.1">
    <property type="nucleotide sequence ID" value="NZ_AFGF01000079.1"/>
</dbReference>
<dbReference type="AlphaFoldDB" id="F7NIU3"/>
<dbReference type="STRING" id="1009370.ALO_09979"/>
<accession>F7NIU3</accession>
<dbReference type="Proteomes" id="UP000003240">
    <property type="component" value="Unassembled WGS sequence"/>
</dbReference>
<keyword evidence="2" id="KW-1185">Reference proteome</keyword>
<dbReference type="OrthoDB" id="1708334at2"/>
<organism evidence="1 2">
    <name type="scientific">Acetonema longum DSM 6540</name>
    <dbReference type="NCBI Taxonomy" id="1009370"/>
    <lineage>
        <taxon>Bacteria</taxon>
        <taxon>Bacillati</taxon>
        <taxon>Bacillota</taxon>
        <taxon>Negativicutes</taxon>
        <taxon>Acetonemataceae</taxon>
        <taxon>Acetonema</taxon>
    </lineage>
</organism>
<sequence length="249" mass="28063">MGRREMWFVTLLAVVSLLWVSGLSYRTAFSSRLLADSMRTAGVHVQEAHVNGWAQIALHAGSENRDLEETVHAAMGKLNLDRKQYSVSRHLDQTQRMIRAEYRNDHAQVTAAVQIVGLPAAPERYIVINILAANPGENFSEWENKAEQIIKDMGGLPRISTCLVGWLDGKLERDEWTKRFHTVLNVLDATVVSTMCDGGTVSITGYSPLLQDWLTVEGRRINVNLAMRYSPYDNRTYITIGSPVITREY</sequence>
<dbReference type="InterPro" id="IPR014794">
    <property type="entry name" value="DUF1779"/>
</dbReference>
<comment type="caution">
    <text evidence="1">The sequence shown here is derived from an EMBL/GenBank/DDBJ whole genome shotgun (WGS) entry which is preliminary data.</text>
</comment>
<name>F7NIU3_9FIRM</name>
<evidence type="ECO:0000313" key="2">
    <source>
        <dbReference type="Proteomes" id="UP000003240"/>
    </source>
</evidence>
<reference evidence="1 2" key="1">
    <citation type="journal article" date="2011" name="EMBO J.">
        <title>Structural diversity of bacterial flagellar motors.</title>
        <authorList>
            <person name="Chen S."/>
            <person name="Beeby M."/>
            <person name="Murphy G.E."/>
            <person name="Leadbetter J.R."/>
            <person name="Hendrixson D.R."/>
            <person name="Briegel A."/>
            <person name="Li Z."/>
            <person name="Shi J."/>
            <person name="Tocheva E.I."/>
            <person name="Muller A."/>
            <person name="Dobro M.J."/>
            <person name="Jensen G.J."/>
        </authorList>
    </citation>
    <scope>NUCLEOTIDE SEQUENCE [LARGE SCALE GENOMIC DNA]</scope>
    <source>
        <strain evidence="1 2">DSM 6540</strain>
    </source>
</reference>
<gene>
    <name evidence="1" type="ORF">ALO_09979</name>
</gene>
<dbReference type="EMBL" id="AFGF01000079">
    <property type="protein sequence ID" value="EGO64066.1"/>
    <property type="molecule type" value="Genomic_DNA"/>
</dbReference>
<dbReference type="eggNOG" id="ENOG5030CFT">
    <property type="taxonomic scope" value="Bacteria"/>
</dbReference>
<evidence type="ECO:0008006" key="3">
    <source>
        <dbReference type="Google" id="ProtNLM"/>
    </source>
</evidence>
<dbReference type="SUPFAM" id="SSF143842">
    <property type="entry name" value="YwmB-like"/>
    <property type="match status" value="1"/>
</dbReference>
<protein>
    <recommendedName>
        <fullName evidence="3">TATA-box binding protein</fullName>
    </recommendedName>
</protein>
<dbReference type="Gene3D" id="3.30.360.40">
    <property type="entry name" value="YwmB-like"/>
    <property type="match status" value="1"/>
</dbReference>